<dbReference type="EMBL" id="JBEYBF010000013">
    <property type="protein sequence ID" value="MEU1954144.1"/>
    <property type="molecule type" value="Genomic_DNA"/>
</dbReference>
<reference evidence="6 7" key="1">
    <citation type="submission" date="2024-06" db="EMBL/GenBank/DDBJ databases">
        <title>The Natural Products Discovery Center: Release of the First 8490 Sequenced Strains for Exploring Actinobacteria Biosynthetic Diversity.</title>
        <authorList>
            <person name="Kalkreuter E."/>
            <person name="Kautsar S.A."/>
            <person name="Yang D."/>
            <person name="Bader C.D."/>
            <person name="Teijaro C.N."/>
            <person name="Fluegel L."/>
            <person name="Davis C.M."/>
            <person name="Simpson J.R."/>
            <person name="Lauterbach L."/>
            <person name="Steele A.D."/>
            <person name="Gui C."/>
            <person name="Meng S."/>
            <person name="Li G."/>
            <person name="Viehrig K."/>
            <person name="Ye F."/>
            <person name="Su P."/>
            <person name="Kiefer A.F."/>
            <person name="Nichols A."/>
            <person name="Cepeda A.J."/>
            <person name="Yan W."/>
            <person name="Fan B."/>
            <person name="Jiang Y."/>
            <person name="Adhikari A."/>
            <person name="Zheng C.-J."/>
            <person name="Schuster L."/>
            <person name="Cowan T.M."/>
            <person name="Smanski M.J."/>
            <person name="Chevrette M.G."/>
            <person name="De Carvalho L.P.S."/>
            <person name="Shen B."/>
        </authorList>
    </citation>
    <scope>NUCLEOTIDE SEQUENCE [LARGE SCALE GENOMIC DNA]</scope>
    <source>
        <strain evidence="6 7">NPDC019708</strain>
    </source>
</reference>
<dbReference type="InterPro" id="IPR050109">
    <property type="entry name" value="HTH-type_TetR-like_transc_reg"/>
</dbReference>
<dbReference type="Gene3D" id="1.10.357.10">
    <property type="entry name" value="Tetracycline Repressor, domain 2"/>
    <property type="match status" value="1"/>
</dbReference>
<evidence type="ECO:0000256" key="4">
    <source>
        <dbReference type="PROSITE-ProRule" id="PRU00335"/>
    </source>
</evidence>
<keyword evidence="2 4" id="KW-0238">DNA-binding</keyword>
<evidence type="ECO:0000256" key="2">
    <source>
        <dbReference type="ARBA" id="ARBA00023125"/>
    </source>
</evidence>
<organism evidence="6 7">
    <name type="scientific">Nocardia rhamnosiphila</name>
    <dbReference type="NCBI Taxonomy" id="426716"/>
    <lineage>
        <taxon>Bacteria</taxon>
        <taxon>Bacillati</taxon>
        <taxon>Actinomycetota</taxon>
        <taxon>Actinomycetes</taxon>
        <taxon>Mycobacteriales</taxon>
        <taxon>Nocardiaceae</taxon>
        <taxon>Nocardia</taxon>
    </lineage>
</organism>
<evidence type="ECO:0000313" key="7">
    <source>
        <dbReference type="Proteomes" id="UP001550628"/>
    </source>
</evidence>
<gene>
    <name evidence="6" type="ORF">ABZ510_20050</name>
</gene>
<dbReference type="PRINTS" id="PR00455">
    <property type="entry name" value="HTHTETR"/>
</dbReference>
<dbReference type="PANTHER" id="PTHR30055">
    <property type="entry name" value="HTH-TYPE TRANSCRIPTIONAL REGULATOR RUTR"/>
    <property type="match status" value="1"/>
</dbReference>
<accession>A0ABV2WTE1</accession>
<dbReference type="PROSITE" id="PS50977">
    <property type="entry name" value="HTH_TETR_2"/>
    <property type="match status" value="1"/>
</dbReference>
<keyword evidence="1" id="KW-0805">Transcription regulation</keyword>
<dbReference type="GeneID" id="96247187"/>
<keyword evidence="7" id="KW-1185">Reference proteome</keyword>
<dbReference type="Proteomes" id="UP001550628">
    <property type="component" value="Unassembled WGS sequence"/>
</dbReference>
<feature type="DNA-binding region" description="H-T-H motif" evidence="4">
    <location>
        <begin position="25"/>
        <end position="44"/>
    </location>
</feature>
<evidence type="ECO:0000259" key="5">
    <source>
        <dbReference type="PROSITE" id="PS50977"/>
    </source>
</evidence>
<dbReference type="Pfam" id="PF00440">
    <property type="entry name" value="TetR_N"/>
    <property type="match status" value="1"/>
</dbReference>
<name>A0ABV2WTE1_9NOCA</name>
<evidence type="ECO:0000256" key="1">
    <source>
        <dbReference type="ARBA" id="ARBA00023015"/>
    </source>
</evidence>
<comment type="caution">
    <text evidence="6">The sequence shown here is derived from an EMBL/GenBank/DDBJ whole genome shotgun (WGS) entry which is preliminary data.</text>
</comment>
<sequence length="185" mass="20143">MSNAREALLERAADWFTEQGVGDTSLRTIAEGLGTSHRMLHYHFGSREGLLTAVVTATWGRQHRALAELLESPIDPYIAAYALWDRMADQAARLGPLFFEVAAAAMQGKPWAAPLGQWITEWTTVLEALFARAGHSPDQAMLSARMTLAMARGLLFELALAKGEGRAAADTAIHTFLESTRAPGH</sequence>
<dbReference type="InterPro" id="IPR009057">
    <property type="entry name" value="Homeodomain-like_sf"/>
</dbReference>
<evidence type="ECO:0000313" key="6">
    <source>
        <dbReference type="EMBL" id="MEU1954144.1"/>
    </source>
</evidence>
<proteinExistence type="predicted"/>
<dbReference type="InterPro" id="IPR001647">
    <property type="entry name" value="HTH_TetR"/>
</dbReference>
<dbReference type="PANTHER" id="PTHR30055:SF234">
    <property type="entry name" value="HTH-TYPE TRANSCRIPTIONAL REGULATOR BETI"/>
    <property type="match status" value="1"/>
</dbReference>
<feature type="domain" description="HTH tetR-type" evidence="5">
    <location>
        <begin position="2"/>
        <end position="62"/>
    </location>
</feature>
<evidence type="ECO:0000256" key="3">
    <source>
        <dbReference type="ARBA" id="ARBA00023163"/>
    </source>
</evidence>
<dbReference type="RefSeq" id="WP_030525171.1">
    <property type="nucleotide sequence ID" value="NZ_JBEYBD010000001.1"/>
</dbReference>
<protein>
    <submittedName>
        <fullName evidence="6">TetR/AcrR family transcriptional regulator</fullName>
    </submittedName>
</protein>
<keyword evidence="3" id="KW-0804">Transcription</keyword>
<dbReference type="SUPFAM" id="SSF46689">
    <property type="entry name" value="Homeodomain-like"/>
    <property type="match status" value="1"/>
</dbReference>